<gene>
    <name evidence="1" type="ORF">LCGC14_1092120</name>
</gene>
<protein>
    <submittedName>
        <fullName evidence="1">Uncharacterized protein</fullName>
    </submittedName>
</protein>
<proteinExistence type="predicted"/>
<reference evidence="1" key="1">
    <citation type="journal article" date="2015" name="Nature">
        <title>Complex archaea that bridge the gap between prokaryotes and eukaryotes.</title>
        <authorList>
            <person name="Spang A."/>
            <person name="Saw J.H."/>
            <person name="Jorgensen S.L."/>
            <person name="Zaremba-Niedzwiedzka K."/>
            <person name="Martijn J."/>
            <person name="Lind A.E."/>
            <person name="van Eijk R."/>
            <person name="Schleper C."/>
            <person name="Guy L."/>
            <person name="Ettema T.J."/>
        </authorList>
    </citation>
    <scope>NUCLEOTIDE SEQUENCE</scope>
</reference>
<sequence length="81" mass="8898">MKTGSCMMTIDVSVGEEKLRAWISTANKEAGRKVELDVDCAACGMCTSVGGAGLRCEGEDDLSEWWRIFNSLRGLEPRRRG</sequence>
<name>A0A0F9QI51_9ZZZZ</name>
<comment type="caution">
    <text evidence="1">The sequence shown here is derived from an EMBL/GenBank/DDBJ whole genome shotgun (WGS) entry which is preliminary data.</text>
</comment>
<dbReference type="AlphaFoldDB" id="A0A0F9QI51"/>
<evidence type="ECO:0000313" key="1">
    <source>
        <dbReference type="EMBL" id="KKN04978.1"/>
    </source>
</evidence>
<accession>A0A0F9QI51</accession>
<dbReference type="EMBL" id="LAZR01004859">
    <property type="protein sequence ID" value="KKN04978.1"/>
    <property type="molecule type" value="Genomic_DNA"/>
</dbReference>
<organism evidence="1">
    <name type="scientific">marine sediment metagenome</name>
    <dbReference type="NCBI Taxonomy" id="412755"/>
    <lineage>
        <taxon>unclassified sequences</taxon>
        <taxon>metagenomes</taxon>
        <taxon>ecological metagenomes</taxon>
    </lineage>
</organism>